<dbReference type="Proteomes" id="UP000266568">
    <property type="component" value="Unassembled WGS sequence"/>
</dbReference>
<sequence>MTRDEDEDEATVEPAPAPRRRRTVPRLGALRWWLIGGSALVLVPLIGVWTQRKPIAAGYVDRFLAEKGVTARYHIADLGFGRQRLTNLVIGDPAHPDLVADWVELSTDIGLSGASITAVRAGHVRLRGRLVDGTLSLGAIDRLLPPPSGKPFALPALDVTVADAGMRLETPYGVIGLHARGSGRLDDGFAGRVVAVAEKLDLAGCAFGRAAALMRVSIADARPTLNGPLSAGTITCGDARLTGARSEIAVTLGERLDRWQGRARVRVATLRAPSAHARDLAGSVDFEGSPSRTSGSVDLATGAFASDQVTGGRVTLSGGYRVEDGFLAFQGSAGARGARLADGWRARIENAAGTTQGSPVGPLVAKLARAGAEATRDFNVTANIDALQAKGQGRIGVSRLIVHAANGANATLASGDGVQYAWPDRGLRVDGLLTLAGGGMPDAAVQLHQDHARGPMTGNALIRPYAAGGASLALTPVSFTATPDGATHFATTATLSGPLGDGRIENARMPISGVWNGAGRLLVNRQCAPLSFDSLTVSSLVLDPTRLTLCPAGRALLAIDGAALSGGARLAASHLEGRLGRTPLSLDASGAELALGRRGFVLSDVAARLGATGNQTRIDAAHLDGRLAGGAVAGTFSGAGGQIGDVPLILSAAAGDWRFADGKLALTGGLTVADAAVEPRFNPLVSHDVAFDLAANRITATGTLAEPETATKVADVRLGHDLSAGTGTADLTIPGVTFGKGFQPDKLTRLTFGVIANVNGIVHGQGHIAWSPEGVTSTGRFGTDATDLAAAFGPVQGLATEIRFTDLLNMVSAPGQTATIASVNPGVAATDGVIRYRLLGPTQVQVDGGRWPFAGGELVLEPTTLDFAEHRQRRLTFTIRGMDAAQFLQQFDFKNLSATGVFDGTLPMVFDETGGRIENGHLTVREGGGSLAYVGPVSQHDLGTWGNMAFQALKALKYKSLTIAMNGPLAGEMVTEVHFAGIDQGAGTKSNFLIRRLAKLPFVFNVTIRAPFRSLIDSAQSLYDPTRLIERNLPRLIEQQNAATAAPASTTPADAPIQPTESETVP</sequence>
<evidence type="ECO:0000313" key="3">
    <source>
        <dbReference type="EMBL" id="RIA37760.1"/>
    </source>
</evidence>
<evidence type="ECO:0000256" key="2">
    <source>
        <dbReference type="SAM" id="Phobius"/>
    </source>
</evidence>
<organism evidence="3 4">
    <name type="scientific">Hephaestia caeni</name>
    <dbReference type="NCBI Taxonomy" id="645617"/>
    <lineage>
        <taxon>Bacteria</taxon>
        <taxon>Pseudomonadati</taxon>
        <taxon>Pseudomonadota</taxon>
        <taxon>Alphaproteobacteria</taxon>
        <taxon>Sphingomonadales</taxon>
        <taxon>Sphingomonadaceae</taxon>
        <taxon>Hephaestia</taxon>
    </lineage>
</organism>
<accession>A0A397NJQ7</accession>
<dbReference type="Pfam" id="PF11739">
    <property type="entry name" value="YdbH-like"/>
    <property type="match status" value="1"/>
</dbReference>
<dbReference type="EMBL" id="QXDC01000004">
    <property type="protein sequence ID" value="RIA37760.1"/>
    <property type="molecule type" value="Genomic_DNA"/>
</dbReference>
<comment type="caution">
    <text evidence="3">The sequence shown here is derived from an EMBL/GenBank/DDBJ whole genome shotgun (WGS) entry which is preliminary data.</text>
</comment>
<feature type="compositionally biased region" description="Low complexity" evidence="1">
    <location>
        <begin position="1042"/>
        <end position="1056"/>
    </location>
</feature>
<dbReference type="InterPro" id="IPR021730">
    <property type="entry name" value="YdbH"/>
</dbReference>
<evidence type="ECO:0000313" key="4">
    <source>
        <dbReference type="Proteomes" id="UP000266568"/>
    </source>
</evidence>
<keyword evidence="2" id="KW-0472">Membrane</keyword>
<proteinExistence type="predicted"/>
<evidence type="ECO:0000256" key="1">
    <source>
        <dbReference type="SAM" id="MobiDB-lite"/>
    </source>
</evidence>
<reference evidence="3 4" key="1">
    <citation type="submission" date="2018-08" db="EMBL/GenBank/DDBJ databases">
        <title>Genomic Encyclopedia of Type Strains, Phase IV (KMG-IV): sequencing the most valuable type-strain genomes for metagenomic binning, comparative biology and taxonomic classification.</title>
        <authorList>
            <person name="Goeker M."/>
        </authorList>
    </citation>
    <scope>NUCLEOTIDE SEQUENCE [LARGE SCALE GENOMIC DNA]</scope>
    <source>
        <strain evidence="3 4">DSM 25527</strain>
    </source>
</reference>
<protein>
    <submittedName>
        <fullName evidence="3">Dicarboxylate transport</fullName>
    </submittedName>
</protein>
<gene>
    <name evidence="3" type="ORF">DFR49_3648</name>
</gene>
<keyword evidence="2" id="KW-1133">Transmembrane helix</keyword>
<keyword evidence="2" id="KW-0812">Transmembrane</keyword>
<dbReference type="RefSeq" id="WP_245968624.1">
    <property type="nucleotide sequence ID" value="NZ_QXDC01000004.1"/>
</dbReference>
<feature type="transmembrane region" description="Helical" evidence="2">
    <location>
        <begin position="29"/>
        <end position="49"/>
    </location>
</feature>
<dbReference type="AlphaFoldDB" id="A0A397NJQ7"/>
<feature type="region of interest" description="Disordered" evidence="1">
    <location>
        <begin position="1041"/>
        <end position="1066"/>
    </location>
</feature>
<name>A0A397NJQ7_9SPHN</name>
<keyword evidence="4" id="KW-1185">Reference proteome</keyword>